<reference evidence="1 2" key="1">
    <citation type="journal article" date="2021" name="Plant Biotechnol. J.">
        <title>Multi-omics assisted identification of the key and species-specific regulatory components of drought-tolerant mechanisms in Gossypium stocksii.</title>
        <authorList>
            <person name="Yu D."/>
            <person name="Ke L."/>
            <person name="Zhang D."/>
            <person name="Wu Y."/>
            <person name="Sun Y."/>
            <person name="Mei J."/>
            <person name="Sun J."/>
            <person name="Sun Y."/>
        </authorList>
    </citation>
    <scope>NUCLEOTIDE SEQUENCE [LARGE SCALE GENOMIC DNA]</scope>
    <source>
        <strain evidence="2">cv. E1</strain>
        <tissue evidence="1">Leaf</tissue>
    </source>
</reference>
<evidence type="ECO:0000313" key="2">
    <source>
        <dbReference type="Proteomes" id="UP000828251"/>
    </source>
</evidence>
<dbReference type="Proteomes" id="UP000828251">
    <property type="component" value="Unassembled WGS sequence"/>
</dbReference>
<proteinExistence type="predicted"/>
<keyword evidence="2" id="KW-1185">Reference proteome</keyword>
<comment type="caution">
    <text evidence="1">The sequence shown here is derived from an EMBL/GenBank/DDBJ whole genome shotgun (WGS) entry which is preliminary data.</text>
</comment>
<evidence type="ECO:0000313" key="1">
    <source>
        <dbReference type="EMBL" id="KAH1072395.1"/>
    </source>
</evidence>
<gene>
    <name evidence="1" type="ORF">J1N35_024723</name>
</gene>
<dbReference type="EMBL" id="JAIQCV010000008">
    <property type="protein sequence ID" value="KAH1072395.1"/>
    <property type="molecule type" value="Genomic_DNA"/>
</dbReference>
<name>A0A9D3V5M7_9ROSI</name>
<accession>A0A9D3V5M7</accession>
<organism evidence="1 2">
    <name type="scientific">Gossypium stocksii</name>
    <dbReference type="NCBI Taxonomy" id="47602"/>
    <lineage>
        <taxon>Eukaryota</taxon>
        <taxon>Viridiplantae</taxon>
        <taxon>Streptophyta</taxon>
        <taxon>Embryophyta</taxon>
        <taxon>Tracheophyta</taxon>
        <taxon>Spermatophyta</taxon>
        <taxon>Magnoliopsida</taxon>
        <taxon>eudicotyledons</taxon>
        <taxon>Gunneridae</taxon>
        <taxon>Pentapetalae</taxon>
        <taxon>rosids</taxon>
        <taxon>malvids</taxon>
        <taxon>Malvales</taxon>
        <taxon>Malvaceae</taxon>
        <taxon>Malvoideae</taxon>
        <taxon>Gossypium</taxon>
    </lineage>
</organism>
<sequence length="93" mass="10408">MEVEGGIWKPIKLVRNGSGISHLFFTNDLVLFAWNWEVRVQHVYREGNKVADCMATLAGGKGRGMQLHRAPLVKAMGLLQADERQCRVEATSL</sequence>
<evidence type="ECO:0008006" key="3">
    <source>
        <dbReference type="Google" id="ProtNLM"/>
    </source>
</evidence>
<dbReference type="OrthoDB" id="1435641at2759"/>
<protein>
    <recommendedName>
        <fullName evidence="3">RNase H type-1 domain-containing protein</fullName>
    </recommendedName>
</protein>
<dbReference type="AlphaFoldDB" id="A0A9D3V5M7"/>